<dbReference type="AlphaFoldDB" id="A0A165I849"/>
<proteinExistence type="predicted"/>
<keyword evidence="1" id="KW-0732">Signal</keyword>
<evidence type="ECO:0008006" key="4">
    <source>
        <dbReference type="Google" id="ProtNLM"/>
    </source>
</evidence>
<sequence length="189" mass="20045">MFKLVALFLAVAATVVAQEPDCRTKFAGILGAPVFHGANATVKALTLNTVGQIAYVGDGKSPLVVQFQQCASLNVGLPTDTAVSGRLFVPEKGKCIAVANQAKATGPYYTTLRPCSTEYAQRFGLFFAQNNAIFWTGESDEEGSILQGGCGVLGYECAADGTPVNVHSNKQITLVCDSFKPFWITNQAL</sequence>
<protein>
    <recommendedName>
        <fullName evidence="4">Ricin B lectin domain-containing protein</fullName>
    </recommendedName>
</protein>
<feature type="signal peptide" evidence="1">
    <location>
        <begin position="1"/>
        <end position="17"/>
    </location>
</feature>
<evidence type="ECO:0000313" key="2">
    <source>
        <dbReference type="EMBL" id="KZV93037.1"/>
    </source>
</evidence>
<dbReference type="Proteomes" id="UP000077266">
    <property type="component" value="Unassembled WGS sequence"/>
</dbReference>
<dbReference type="OrthoDB" id="3145071at2759"/>
<keyword evidence="3" id="KW-1185">Reference proteome</keyword>
<feature type="chain" id="PRO_5007859119" description="Ricin B lectin domain-containing protein" evidence="1">
    <location>
        <begin position="18"/>
        <end position="189"/>
    </location>
</feature>
<reference evidence="2 3" key="1">
    <citation type="journal article" date="2016" name="Mol. Biol. Evol.">
        <title>Comparative Genomics of Early-Diverging Mushroom-Forming Fungi Provides Insights into the Origins of Lignocellulose Decay Capabilities.</title>
        <authorList>
            <person name="Nagy L.G."/>
            <person name="Riley R."/>
            <person name="Tritt A."/>
            <person name="Adam C."/>
            <person name="Daum C."/>
            <person name="Floudas D."/>
            <person name="Sun H."/>
            <person name="Yadav J.S."/>
            <person name="Pangilinan J."/>
            <person name="Larsson K.H."/>
            <person name="Matsuura K."/>
            <person name="Barry K."/>
            <person name="Labutti K."/>
            <person name="Kuo R."/>
            <person name="Ohm R.A."/>
            <person name="Bhattacharya S.S."/>
            <person name="Shirouzu T."/>
            <person name="Yoshinaga Y."/>
            <person name="Martin F.M."/>
            <person name="Grigoriev I.V."/>
            <person name="Hibbett D.S."/>
        </authorList>
    </citation>
    <scope>NUCLEOTIDE SEQUENCE [LARGE SCALE GENOMIC DNA]</scope>
    <source>
        <strain evidence="2 3">HHB12029</strain>
    </source>
</reference>
<accession>A0A165I849</accession>
<gene>
    <name evidence="2" type="ORF">EXIGLDRAFT_717686</name>
</gene>
<dbReference type="EMBL" id="KV425997">
    <property type="protein sequence ID" value="KZV93037.1"/>
    <property type="molecule type" value="Genomic_DNA"/>
</dbReference>
<evidence type="ECO:0000313" key="3">
    <source>
        <dbReference type="Proteomes" id="UP000077266"/>
    </source>
</evidence>
<organism evidence="2 3">
    <name type="scientific">Exidia glandulosa HHB12029</name>
    <dbReference type="NCBI Taxonomy" id="1314781"/>
    <lineage>
        <taxon>Eukaryota</taxon>
        <taxon>Fungi</taxon>
        <taxon>Dikarya</taxon>
        <taxon>Basidiomycota</taxon>
        <taxon>Agaricomycotina</taxon>
        <taxon>Agaricomycetes</taxon>
        <taxon>Auriculariales</taxon>
        <taxon>Exidiaceae</taxon>
        <taxon>Exidia</taxon>
    </lineage>
</organism>
<dbReference type="InParanoid" id="A0A165I849"/>
<evidence type="ECO:0000256" key="1">
    <source>
        <dbReference type="SAM" id="SignalP"/>
    </source>
</evidence>
<name>A0A165I849_EXIGL</name>